<dbReference type="SUPFAM" id="SSF47781">
    <property type="entry name" value="RuvA domain 2-like"/>
    <property type="match status" value="1"/>
</dbReference>
<keyword evidence="6" id="KW-0206">Cytoskeleton</keyword>
<dbReference type="PANTHER" id="PTHR47969:SF15">
    <property type="entry name" value="CHROMOSOME-ASSOCIATED KINESIN KIF4A-RELATED"/>
    <property type="match status" value="1"/>
</dbReference>
<evidence type="ECO:0000313" key="9">
    <source>
        <dbReference type="EMBL" id="CAH1979751.1"/>
    </source>
</evidence>
<evidence type="ECO:0000256" key="3">
    <source>
        <dbReference type="ARBA" id="ARBA00022741"/>
    </source>
</evidence>
<evidence type="ECO:0000256" key="2">
    <source>
        <dbReference type="ARBA" id="ARBA00022490"/>
    </source>
</evidence>
<dbReference type="GO" id="GO:0003777">
    <property type="term" value="F:microtubule motor activity"/>
    <property type="evidence" value="ECO:0007669"/>
    <property type="project" value="InterPro"/>
</dbReference>
<dbReference type="GO" id="GO:0005875">
    <property type="term" value="C:microtubule associated complex"/>
    <property type="evidence" value="ECO:0007669"/>
    <property type="project" value="TreeGrafter"/>
</dbReference>
<feature type="domain" description="Kinesin motor" evidence="8">
    <location>
        <begin position="3"/>
        <end position="320"/>
    </location>
</feature>
<dbReference type="SMART" id="SM00129">
    <property type="entry name" value="KISc"/>
    <property type="match status" value="1"/>
</dbReference>
<dbReference type="OrthoDB" id="6237065at2759"/>
<dbReference type="Proteomes" id="UP001152888">
    <property type="component" value="Unassembled WGS sequence"/>
</dbReference>
<keyword evidence="5" id="KW-0175">Coiled coil</keyword>
<dbReference type="SUPFAM" id="SSF52540">
    <property type="entry name" value="P-loop containing nucleoside triphosphate hydrolases"/>
    <property type="match status" value="1"/>
</dbReference>
<feature type="binding site" evidence="7">
    <location>
        <begin position="86"/>
        <end position="93"/>
    </location>
    <ligand>
        <name>ATP</name>
        <dbReference type="ChEBI" id="CHEBI:30616"/>
    </ligand>
</feature>
<keyword evidence="4 7" id="KW-0067">ATP-binding</keyword>
<dbReference type="Pfam" id="PF00225">
    <property type="entry name" value="Kinesin"/>
    <property type="match status" value="1"/>
</dbReference>
<comment type="similarity">
    <text evidence="7">Belongs to the TRAFAC class myosin-kinesin ATPase superfamily. Kinesin family.</text>
</comment>
<dbReference type="CDD" id="cd00106">
    <property type="entry name" value="KISc"/>
    <property type="match status" value="1"/>
</dbReference>
<sequence>MDFVNVALRIKPIHKNYLFDENANTSCLKIISKEPPVVLAVDRLKTYDFDNIFTEEDNQETIYNECVKPLIKYVKEGYNCTVFAYGQTGTGKTYTIGTDPQVKDQNQLGLIPRTLNEVFEYNQNENLESEILLSFIEIYKEKVYDLLQNENNQPLLVKGMKAEGFRKEKVFNFRDATHFLNMGNKNRHIAGTKQNAQSSRSHAIFSIYCKVKHSGHETCAKLNLVDLAGCESVRKTGNKGSTFDEGVNINKGLLCIGQVMTALSDNSSYVPYRQSIITSILQDSLNKNNFVSLIACVSNYQDDTTETIQTLEFASRVKKVKSRPEVNKVVSQYKKDNPILFQNTRTAGTPFKRPQTPMRTPAKHSRMALMPLLSNKEQSSGSIASDQSSSLKSFGTSVMSGISAISSTSDVQQTLSPVIQKYMSKMEDSLIKKMEDSLMKKMEEIAKSTPCANWSDLQTEVRKIKTEIAQISSVTLSRKKATSSPIEERMSRAKKVLSYGNSANKTPDSDNTKDQVVNSFKVPDKLIDRKRNNVNVRHTLSISPIEPDQPRRSIRLSIKRLHGDIEPGDVTQKDKRRRLSKNGDIAFANGNLMTSQINVRKGVSDSSVCQPPVRRSIRLALKKTGEEESLEEEDLTLESSYLKIGGTSFLESTLKLKIKDNEILQKGKKKNDTCKDANKNNVLNVKATPAGKRLVKKSKNDSPYTAHTKVVFKSLSEGGQKELERLHYVGSKTAQQILSFRTVKGPIKNISDLKEIFGPKKFNTFVKKNFLKIELL</sequence>
<evidence type="ECO:0000256" key="4">
    <source>
        <dbReference type="ARBA" id="ARBA00022840"/>
    </source>
</evidence>
<dbReference type="GO" id="GO:0007052">
    <property type="term" value="P:mitotic spindle organization"/>
    <property type="evidence" value="ECO:0007669"/>
    <property type="project" value="TreeGrafter"/>
</dbReference>
<protein>
    <recommendedName>
        <fullName evidence="8">Kinesin motor domain-containing protein</fullName>
    </recommendedName>
</protein>
<evidence type="ECO:0000256" key="7">
    <source>
        <dbReference type="PROSITE-ProRule" id="PRU00283"/>
    </source>
</evidence>
<dbReference type="Gene3D" id="1.10.150.280">
    <property type="entry name" value="AF1531-like domain"/>
    <property type="match status" value="1"/>
</dbReference>
<comment type="caution">
    <text evidence="9">The sequence shown here is derived from an EMBL/GenBank/DDBJ whole genome shotgun (WGS) entry which is preliminary data.</text>
</comment>
<dbReference type="GO" id="GO:0008017">
    <property type="term" value="F:microtubule binding"/>
    <property type="evidence" value="ECO:0007669"/>
    <property type="project" value="InterPro"/>
</dbReference>
<dbReference type="GO" id="GO:0051231">
    <property type="term" value="P:spindle elongation"/>
    <property type="evidence" value="ECO:0007669"/>
    <property type="project" value="TreeGrafter"/>
</dbReference>
<dbReference type="AlphaFoldDB" id="A0A9P0KQZ2"/>
<evidence type="ECO:0000256" key="5">
    <source>
        <dbReference type="ARBA" id="ARBA00023054"/>
    </source>
</evidence>
<dbReference type="PROSITE" id="PS50067">
    <property type="entry name" value="KINESIN_MOTOR_2"/>
    <property type="match status" value="1"/>
</dbReference>
<dbReference type="Gene3D" id="3.40.850.10">
    <property type="entry name" value="Kinesin motor domain"/>
    <property type="match status" value="1"/>
</dbReference>
<dbReference type="InterPro" id="IPR001752">
    <property type="entry name" value="Kinesin_motor_dom"/>
</dbReference>
<keyword evidence="2" id="KW-0963">Cytoplasm</keyword>
<dbReference type="PRINTS" id="PR00380">
    <property type="entry name" value="KINESINHEAVY"/>
</dbReference>
<proteinExistence type="inferred from homology"/>
<keyword evidence="7" id="KW-0505">Motor protein</keyword>
<evidence type="ECO:0000259" key="8">
    <source>
        <dbReference type="PROSITE" id="PS50067"/>
    </source>
</evidence>
<evidence type="ECO:0000313" key="10">
    <source>
        <dbReference type="Proteomes" id="UP001152888"/>
    </source>
</evidence>
<name>A0A9P0KQZ2_ACAOB</name>
<dbReference type="InterPro" id="IPR027640">
    <property type="entry name" value="Kinesin-like_fam"/>
</dbReference>
<dbReference type="InterPro" id="IPR010994">
    <property type="entry name" value="RuvA_2-like"/>
</dbReference>
<organism evidence="9 10">
    <name type="scientific">Acanthoscelides obtectus</name>
    <name type="common">Bean weevil</name>
    <name type="synonym">Bruchus obtectus</name>
    <dbReference type="NCBI Taxonomy" id="200917"/>
    <lineage>
        <taxon>Eukaryota</taxon>
        <taxon>Metazoa</taxon>
        <taxon>Ecdysozoa</taxon>
        <taxon>Arthropoda</taxon>
        <taxon>Hexapoda</taxon>
        <taxon>Insecta</taxon>
        <taxon>Pterygota</taxon>
        <taxon>Neoptera</taxon>
        <taxon>Endopterygota</taxon>
        <taxon>Coleoptera</taxon>
        <taxon>Polyphaga</taxon>
        <taxon>Cucujiformia</taxon>
        <taxon>Chrysomeloidea</taxon>
        <taxon>Chrysomelidae</taxon>
        <taxon>Bruchinae</taxon>
        <taxon>Bruchini</taxon>
        <taxon>Acanthoscelides</taxon>
    </lineage>
</organism>
<dbReference type="EMBL" id="CAKOFQ010006883">
    <property type="protein sequence ID" value="CAH1979751.1"/>
    <property type="molecule type" value="Genomic_DNA"/>
</dbReference>
<reference evidence="9" key="1">
    <citation type="submission" date="2022-03" db="EMBL/GenBank/DDBJ databases">
        <authorList>
            <person name="Sayadi A."/>
        </authorList>
    </citation>
    <scope>NUCLEOTIDE SEQUENCE</scope>
</reference>
<gene>
    <name evidence="9" type="ORF">ACAOBT_LOCUS13605</name>
</gene>
<comment type="subcellular location">
    <subcellularLocation>
        <location evidence="1">Cytoplasm</location>
        <location evidence="1">Cytoskeleton</location>
    </subcellularLocation>
</comment>
<dbReference type="InterPro" id="IPR036961">
    <property type="entry name" value="Kinesin_motor_dom_sf"/>
</dbReference>
<dbReference type="InterPro" id="IPR027417">
    <property type="entry name" value="P-loop_NTPase"/>
</dbReference>
<evidence type="ECO:0000256" key="6">
    <source>
        <dbReference type="ARBA" id="ARBA00023212"/>
    </source>
</evidence>
<keyword evidence="10" id="KW-1185">Reference proteome</keyword>
<keyword evidence="3 7" id="KW-0547">Nucleotide-binding</keyword>
<dbReference type="GO" id="GO:0005524">
    <property type="term" value="F:ATP binding"/>
    <property type="evidence" value="ECO:0007669"/>
    <property type="project" value="UniProtKB-UniRule"/>
</dbReference>
<evidence type="ECO:0000256" key="1">
    <source>
        <dbReference type="ARBA" id="ARBA00004245"/>
    </source>
</evidence>
<dbReference type="PANTHER" id="PTHR47969">
    <property type="entry name" value="CHROMOSOME-ASSOCIATED KINESIN KIF4A-RELATED"/>
    <property type="match status" value="1"/>
</dbReference>
<dbReference type="GO" id="GO:0007018">
    <property type="term" value="P:microtubule-based movement"/>
    <property type="evidence" value="ECO:0007669"/>
    <property type="project" value="InterPro"/>
</dbReference>
<accession>A0A9P0KQZ2</accession>